<dbReference type="EMBL" id="BARU01030640">
    <property type="protein sequence ID" value="GAH65525.1"/>
    <property type="molecule type" value="Genomic_DNA"/>
</dbReference>
<protein>
    <submittedName>
        <fullName evidence="6">Uncharacterized protein</fullName>
    </submittedName>
</protein>
<proteinExistence type="predicted"/>
<evidence type="ECO:0000256" key="4">
    <source>
        <dbReference type="ARBA" id="ARBA00023136"/>
    </source>
</evidence>
<evidence type="ECO:0000256" key="3">
    <source>
        <dbReference type="ARBA" id="ARBA00022989"/>
    </source>
</evidence>
<feature type="non-terminal residue" evidence="6">
    <location>
        <position position="140"/>
    </location>
</feature>
<comment type="subcellular location">
    <subcellularLocation>
        <location evidence="1">Membrane</location>
        <topology evidence="1">Multi-pass membrane protein</topology>
    </subcellularLocation>
</comment>
<feature type="transmembrane region" description="Helical" evidence="5">
    <location>
        <begin position="111"/>
        <end position="139"/>
    </location>
</feature>
<evidence type="ECO:0000256" key="5">
    <source>
        <dbReference type="SAM" id="Phobius"/>
    </source>
</evidence>
<dbReference type="InterPro" id="IPR000537">
    <property type="entry name" value="UbiA_prenyltransferase"/>
</dbReference>
<feature type="transmembrane region" description="Helical" evidence="5">
    <location>
        <begin position="51"/>
        <end position="68"/>
    </location>
</feature>
<keyword evidence="3 5" id="KW-1133">Transmembrane helix</keyword>
<evidence type="ECO:0000256" key="1">
    <source>
        <dbReference type="ARBA" id="ARBA00004141"/>
    </source>
</evidence>
<sequence length="140" mass="15511">MRFGILQRYPNLRRLSERASAYSAICRPFTLLGAFLSGFSLDIAFSRMQTGSFNIFHAIPLGLTLAFLQAGGQVMNQSLAEEVEIDKLNGKTYRPTVDGRITLRQAQITSIILYLSGILLAFSLSSAYGLFSMLITFFAI</sequence>
<name>X1I8E1_9ZZZZ</name>
<organism evidence="6">
    <name type="scientific">marine sediment metagenome</name>
    <dbReference type="NCBI Taxonomy" id="412755"/>
    <lineage>
        <taxon>unclassified sequences</taxon>
        <taxon>metagenomes</taxon>
        <taxon>ecological metagenomes</taxon>
    </lineage>
</organism>
<dbReference type="GO" id="GO:0016020">
    <property type="term" value="C:membrane"/>
    <property type="evidence" value="ECO:0007669"/>
    <property type="project" value="UniProtKB-SubCell"/>
</dbReference>
<dbReference type="Gene3D" id="1.10.357.140">
    <property type="entry name" value="UbiA prenyltransferase"/>
    <property type="match status" value="1"/>
</dbReference>
<comment type="caution">
    <text evidence="6">The sequence shown here is derived from an EMBL/GenBank/DDBJ whole genome shotgun (WGS) entry which is preliminary data.</text>
</comment>
<reference evidence="6" key="1">
    <citation type="journal article" date="2014" name="Front. Microbiol.">
        <title>High frequency of phylogenetically diverse reductive dehalogenase-homologous genes in deep subseafloor sedimentary metagenomes.</title>
        <authorList>
            <person name="Kawai M."/>
            <person name="Futagami T."/>
            <person name="Toyoda A."/>
            <person name="Takaki Y."/>
            <person name="Nishi S."/>
            <person name="Hori S."/>
            <person name="Arai W."/>
            <person name="Tsubouchi T."/>
            <person name="Morono Y."/>
            <person name="Uchiyama I."/>
            <person name="Ito T."/>
            <person name="Fujiyama A."/>
            <person name="Inagaki F."/>
            <person name="Takami H."/>
        </authorList>
    </citation>
    <scope>NUCLEOTIDE SEQUENCE</scope>
    <source>
        <strain evidence="6">Expedition CK06-06</strain>
    </source>
</reference>
<dbReference type="InterPro" id="IPR044878">
    <property type="entry name" value="UbiA_sf"/>
</dbReference>
<dbReference type="Pfam" id="PF01040">
    <property type="entry name" value="UbiA"/>
    <property type="match status" value="1"/>
</dbReference>
<keyword evidence="4 5" id="KW-0472">Membrane</keyword>
<evidence type="ECO:0000313" key="6">
    <source>
        <dbReference type="EMBL" id="GAH65525.1"/>
    </source>
</evidence>
<accession>X1I8E1</accession>
<evidence type="ECO:0000256" key="2">
    <source>
        <dbReference type="ARBA" id="ARBA00022692"/>
    </source>
</evidence>
<keyword evidence="2 5" id="KW-0812">Transmembrane</keyword>
<gene>
    <name evidence="6" type="ORF">S03H2_48577</name>
</gene>
<dbReference type="GO" id="GO:0016765">
    <property type="term" value="F:transferase activity, transferring alkyl or aryl (other than methyl) groups"/>
    <property type="evidence" value="ECO:0007669"/>
    <property type="project" value="InterPro"/>
</dbReference>
<dbReference type="AlphaFoldDB" id="X1I8E1"/>
<feature type="transmembrane region" description="Helical" evidence="5">
    <location>
        <begin position="21"/>
        <end position="45"/>
    </location>
</feature>